<keyword evidence="2 4" id="KW-1133">Transmembrane helix</keyword>
<dbReference type="InterPro" id="IPR050327">
    <property type="entry name" value="Proton-linked_MCT"/>
</dbReference>
<dbReference type="EMBL" id="FNMZ01000002">
    <property type="protein sequence ID" value="SDW90473.1"/>
    <property type="molecule type" value="Genomic_DNA"/>
</dbReference>
<evidence type="ECO:0000313" key="7">
    <source>
        <dbReference type="Proteomes" id="UP000199118"/>
    </source>
</evidence>
<keyword evidence="7" id="KW-1185">Reference proteome</keyword>
<feature type="transmembrane region" description="Helical" evidence="4">
    <location>
        <begin position="109"/>
        <end position="132"/>
    </location>
</feature>
<gene>
    <name evidence="6" type="ORF">SAMN05444336_102687</name>
</gene>
<feature type="transmembrane region" description="Helical" evidence="4">
    <location>
        <begin position="77"/>
        <end position="97"/>
    </location>
</feature>
<evidence type="ECO:0000256" key="2">
    <source>
        <dbReference type="ARBA" id="ARBA00022989"/>
    </source>
</evidence>
<keyword evidence="3 4" id="KW-0472">Membrane</keyword>
<evidence type="ECO:0000256" key="4">
    <source>
        <dbReference type="SAM" id="Phobius"/>
    </source>
</evidence>
<dbReference type="PROSITE" id="PS50850">
    <property type="entry name" value="MFS"/>
    <property type="match status" value="1"/>
</dbReference>
<dbReference type="Pfam" id="PF07690">
    <property type="entry name" value="MFS_1"/>
    <property type="match status" value="1"/>
</dbReference>
<feature type="transmembrane region" description="Helical" evidence="4">
    <location>
        <begin position="164"/>
        <end position="189"/>
    </location>
</feature>
<feature type="transmembrane region" description="Helical" evidence="4">
    <location>
        <begin position="244"/>
        <end position="266"/>
    </location>
</feature>
<evidence type="ECO:0000256" key="1">
    <source>
        <dbReference type="ARBA" id="ARBA00022692"/>
    </source>
</evidence>
<sequence>MLTPPASPPSRPAAQDASGPAGDIEGGLGGFLSANARWLGAGALMTFASSFGQTFFISLSAGEIRGEFGLSHGEWGGIYTLGTLASAATMLWAGGLADRVRAGRLAGALMALLAGACLVMAASPVAAALVGAVFLLRLFGQGMLYHTAMVCMGRWFARRRGRAVAIAGLGIAVGEALLPLGFVALTGLVGWRGGWIAAACLALALAPLAPLWLRRERRPGAPGAASETPGLGGRHWTRPQALRHWLFIATFPAFLAQPVFSTAFFFQQAHLADIKGWTLAQFVALFPLYVAAAIPMTFLGGWIVDRVGARRAAPAWPLLLALALGAASFGQGLAAAAAIMALMGAMQGYGSAVAGAWWPEIYGTRHLGAIRAAAASVMVFATALGPGLSGMLIDAGVGLETQLSGMSLYSLLMAGVFRWVDRRAGRDPDLLERVK</sequence>
<keyword evidence="1 4" id="KW-0812">Transmembrane</keyword>
<evidence type="ECO:0000259" key="5">
    <source>
        <dbReference type="PROSITE" id="PS50850"/>
    </source>
</evidence>
<feature type="transmembrane region" description="Helical" evidence="4">
    <location>
        <begin position="315"/>
        <end position="333"/>
    </location>
</feature>
<organism evidence="6 7">
    <name type="scientific">Albimonas donghaensis</name>
    <dbReference type="NCBI Taxonomy" id="356660"/>
    <lineage>
        <taxon>Bacteria</taxon>
        <taxon>Pseudomonadati</taxon>
        <taxon>Pseudomonadota</taxon>
        <taxon>Alphaproteobacteria</taxon>
        <taxon>Rhodobacterales</taxon>
        <taxon>Paracoccaceae</taxon>
        <taxon>Albimonas</taxon>
    </lineage>
</organism>
<dbReference type="Gene3D" id="1.20.1250.20">
    <property type="entry name" value="MFS general substrate transporter like domains"/>
    <property type="match status" value="2"/>
</dbReference>
<feature type="transmembrane region" description="Helical" evidence="4">
    <location>
        <begin position="138"/>
        <end position="157"/>
    </location>
</feature>
<accession>A0A1H2XC47</accession>
<dbReference type="InterPro" id="IPR020846">
    <property type="entry name" value="MFS_dom"/>
</dbReference>
<dbReference type="OrthoDB" id="1404228at2"/>
<dbReference type="InterPro" id="IPR011701">
    <property type="entry name" value="MFS"/>
</dbReference>
<proteinExistence type="predicted"/>
<dbReference type="STRING" id="356660.SAMN05444336_102687"/>
<dbReference type="Proteomes" id="UP000199118">
    <property type="component" value="Unassembled WGS sequence"/>
</dbReference>
<dbReference type="InterPro" id="IPR036259">
    <property type="entry name" value="MFS_trans_sf"/>
</dbReference>
<evidence type="ECO:0000256" key="3">
    <source>
        <dbReference type="ARBA" id="ARBA00023136"/>
    </source>
</evidence>
<feature type="transmembrane region" description="Helical" evidence="4">
    <location>
        <begin position="278"/>
        <end position="303"/>
    </location>
</feature>
<feature type="transmembrane region" description="Helical" evidence="4">
    <location>
        <begin position="195"/>
        <end position="213"/>
    </location>
</feature>
<dbReference type="GO" id="GO:0022857">
    <property type="term" value="F:transmembrane transporter activity"/>
    <property type="evidence" value="ECO:0007669"/>
    <property type="project" value="InterPro"/>
</dbReference>
<dbReference type="AlphaFoldDB" id="A0A1H2XC47"/>
<dbReference type="RefSeq" id="WP_092680901.1">
    <property type="nucleotide sequence ID" value="NZ_FNMZ01000002.1"/>
</dbReference>
<reference evidence="6 7" key="1">
    <citation type="submission" date="2016-10" db="EMBL/GenBank/DDBJ databases">
        <authorList>
            <person name="de Groot N.N."/>
        </authorList>
    </citation>
    <scope>NUCLEOTIDE SEQUENCE [LARGE SCALE GENOMIC DNA]</scope>
    <source>
        <strain evidence="6 7">DSM 17890</strain>
    </source>
</reference>
<dbReference type="PANTHER" id="PTHR11360">
    <property type="entry name" value="MONOCARBOXYLATE TRANSPORTER"/>
    <property type="match status" value="1"/>
</dbReference>
<evidence type="ECO:0000313" key="6">
    <source>
        <dbReference type="EMBL" id="SDW90473.1"/>
    </source>
</evidence>
<feature type="transmembrane region" description="Helical" evidence="4">
    <location>
        <begin position="38"/>
        <end position="57"/>
    </location>
</feature>
<name>A0A1H2XC47_9RHOB</name>
<dbReference type="PANTHER" id="PTHR11360:SF308">
    <property type="entry name" value="BLL3089 PROTEIN"/>
    <property type="match status" value="1"/>
</dbReference>
<feature type="domain" description="Major facilitator superfamily (MFS) profile" evidence="5">
    <location>
        <begin position="38"/>
        <end position="422"/>
    </location>
</feature>
<dbReference type="SUPFAM" id="SSF103473">
    <property type="entry name" value="MFS general substrate transporter"/>
    <property type="match status" value="1"/>
</dbReference>
<protein>
    <submittedName>
        <fullName evidence="6">Major Facilitator Superfamily protein</fullName>
    </submittedName>
</protein>